<dbReference type="Proteomes" id="UP001059576">
    <property type="component" value="Chromosome"/>
</dbReference>
<reference evidence="1" key="1">
    <citation type="submission" date="2022-07" db="EMBL/GenBank/DDBJ databases">
        <title>Complete genome of Mycoplasma equigenitalium type strain T37.</title>
        <authorList>
            <person name="Spergser J."/>
        </authorList>
    </citation>
    <scope>NUCLEOTIDE SEQUENCE</scope>
    <source>
        <strain evidence="1">T37</strain>
    </source>
</reference>
<gene>
    <name evidence="1" type="ORF">NPA09_01015</name>
</gene>
<sequence>MNNNNKNKEPFYNVIEGSPQITKKEEVAILKKYSNIKIHYVTFDDVTDCFWIVKKIAKENMIQVTKDNKIQKLENSIKFLENKFEYAS</sequence>
<evidence type="ECO:0000313" key="1">
    <source>
        <dbReference type="EMBL" id="UUD37141.1"/>
    </source>
</evidence>
<dbReference type="EMBL" id="CP101808">
    <property type="protein sequence ID" value="UUD37141.1"/>
    <property type="molecule type" value="Genomic_DNA"/>
</dbReference>
<organism evidence="1 2">
    <name type="scientific">Mycoplasmopsis equigenitalium</name>
    <dbReference type="NCBI Taxonomy" id="114883"/>
    <lineage>
        <taxon>Bacteria</taxon>
        <taxon>Bacillati</taxon>
        <taxon>Mycoplasmatota</taxon>
        <taxon>Mycoplasmoidales</taxon>
        <taxon>Metamycoplasmataceae</taxon>
        <taxon>Mycoplasmopsis</taxon>
    </lineage>
</organism>
<evidence type="ECO:0000313" key="2">
    <source>
        <dbReference type="Proteomes" id="UP001059576"/>
    </source>
</evidence>
<proteinExistence type="predicted"/>
<accession>A0ABY5J1M5</accession>
<dbReference type="RefSeq" id="WP_256541843.1">
    <property type="nucleotide sequence ID" value="NZ_CP101808.1"/>
</dbReference>
<name>A0ABY5J1M5_9BACT</name>
<keyword evidence="2" id="KW-1185">Reference proteome</keyword>
<protein>
    <submittedName>
        <fullName evidence="1">Uncharacterized protein</fullName>
    </submittedName>
</protein>